<keyword evidence="2" id="KW-1185">Reference proteome</keyword>
<organism evidence="1 2">
    <name type="scientific">Sandarakinorhabdus fusca</name>
    <dbReference type="NCBI Taxonomy" id="1439888"/>
    <lineage>
        <taxon>Bacteria</taxon>
        <taxon>Pseudomonadati</taxon>
        <taxon>Pseudomonadota</taxon>
        <taxon>Alphaproteobacteria</taxon>
        <taxon>Sphingomonadales</taxon>
        <taxon>Sphingosinicellaceae</taxon>
        <taxon>Sandarakinorhabdus</taxon>
    </lineage>
</organism>
<comment type="caution">
    <text evidence="1">The sequence shown here is derived from an EMBL/GenBank/DDBJ whole genome shotgun (WGS) entry which is preliminary data.</text>
</comment>
<sequence length="100" mass="10927">MRTYSALDGEADNPEWRGLVERADEVMLRLMRVPAATVEDMAIKSYLAIRHELGPCRTEFDIDFSGGLMTDATPHRALIADAVRLSPTLAVALAHFAAGV</sequence>
<dbReference type="Proteomes" id="UP000481327">
    <property type="component" value="Unassembled WGS sequence"/>
</dbReference>
<accession>A0A7C9LH53</accession>
<dbReference type="AlphaFoldDB" id="A0A7C9LH53"/>
<reference evidence="1 2" key="1">
    <citation type="submission" date="2019-09" db="EMBL/GenBank/DDBJ databases">
        <title>Polymorphobacter sp. isolated from a lake in China.</title>
        <authorList>
            <person name="Liu Z."/>
        </authorList>
    </citation>
    <scope>NUCLEOTIDE SEQUENCE [LARGE SCALE GENOMIC DNA]</scope>
    <source>
        <strain evidence="1 2">D40P</strain>
    </source>
</reference>
<dbReference type="EMBL" id="WIOL01000004">
    <property type="protein sequence ID" value="MQT17987.1"/>
    <property type="molecule type" value="Genomic_DNA"/>
</dbReference>
<name>A0A7C9LH53_9SPHN</name>
<gene>
    <name evidence="1" type="ORF">F3168_12040</name>
</gene>
<evidence type="ECO:0000313" key="2">
    <source>
        <dbReference type="Proteomes" id="UP000481327"/>
    </source>
</evidence>
<protein>
    <submittedName>
        <fullName evidence="1">Uncharacterized protein</fullName>
    </submittedName>
</protein>
<proteinExistence type="predicted"/>
<evidence type="ECO:0000313" key="1">
    <source>
        <dbReference type="EMBL" id="MQT17987.1"/>
    </source>
</evidence>